<name>A0A2K8MTT6_9SPHN</name>
<dbReference type="AlphaFoldDB" id="A0A2K8MTT6"/>
<feature type="coiled-coil region" evidence="1">
    <location>
        <begin position="81"/>
        <end position="108"/>
    </location>
</feature>
<evidence type="ECO:0000313" key="3">
    <source>
        <dbReference type="Proteomes" id="UP000229081"/>
    </source>
</evidence>
<geneLocation type="plasmid" evidence="2 3">
    <name>unnamed</name>
</geneLocation>
<keyword evidence="2" id="KW-0614">Plasmid</keyword>
<dbReference type="EMBL" id="CP024924">
    <property type="protein sequence ID" value="ATY34921.1"/>
    <property type="molecule type" value="Genomic_DNA"/>
</dbReference>
<accession>A0A2K8MTT6</accession>
<dbReference type="Proteomes" id="UP000229081">
    <property type="component" value="Plasmid unnamed"/>
</dbReference>
<sequence length="230" mass="26683">MTKTSRPDIPKRLAARIRAAQENVRQKRISIVYSEKNYEQSSARVADFEADPDAFSARYYGRHDRDSYPVVTNISTNRERNARHERRRDERIVELAELEARLMRVEAEVLVEVTRLRPTQGRVPWPRKLLAMKQFRADLDAQLRREDVQWRTERAADDALFEKLMAKEEARAAAESAREGERLPRDIAAMSPAECAAHRAWADYFMTGLKSGELTMSDVLDMLRRQRPPG</sequence>
<protein>
    <submittedName>
        <fullName evidence="2">Uncharacterized protein</fullName>
    </submittedName>
</protein>
<dbReference type="RefSeq" id="WP_100284707.1">
    <property type="nucleotide sequence ID" value="NZ_CP024924.1"/>
</dbReference>
<proteinExistence type="predicted"/>
<reference evidence="2 3" key="1">
    <citation type="submission" date="2017-11" db="EMBL/GenBank/DDBJ databases">
        <title>Complete genome sequence of Sphingomonas sp. Strain Cra20, a psychrotolerant potential plant growth promoting rhizobacteria.</title>
        <authorList>
            <person name="Luo Y."/>
        </authorList>
    </citation>
    <scope>NUCLEOTIDE SEQUENCE [LARGE SCALE GENOMIC DNA]</scope>
    <source>
        <strain evidence="2 3">Cra20</strain>
        <plasmid evidence="2 3">unnamed</plasmid>
    </source>
</reference>
<evidence type="ECO:0000256" key="1">
    <source>
        <dbReference type="SAM" id="Coils"/>
    </source>
</evidence>
<keyword evidence="3" id="KW-1185">Reference proteome</keyword>
<keyword evidence="1" id="KW-0175">Coiled coil</keyword>
<gene>
    <name evidence="2" type="ORF">CVN68_22700</name>
</gene>
<evidence type="ECO:0000313" key="2">
    <source>
        <dbReference type="EMBL" id="ATY34921.1"/>
    </source>
</evidence>
<dbReference type="KEGG" id="sphc:CVN68_22700"/>
<organism evidence="2 3">
    <name type="scientific">Sphingomonas psychrotolerans</name>
    <dbReference type="NCBI Taxonomy" id="1327635"/>
    <lineage>
        <taxon>Bacteria</taxon>
        <taxon>Pseudomonadati</taxon>
        <taxon>Pseudomonadota</taxon>
        <taxon>Alphaproteobacteria</taxon>
        <taxon>Sphingomonadales</taxon>
        <taxon>Sphingomonadaceae</taxon>
        <taxon>Sphingomonas</taxon>
    </lineage>
</organism>
<dbReference type="OrthoDB" id="9255677at2"/>